<organism evidence="1 2">
    <name type="scientific">Microbacterium allomyrinae</name>
    <dbReference type="NCBI Taxonomy" id="2830666"/>
    <lineage>
        <taxon>Bacteria</taxon>
        <taxon>Bacillati</taxon>
        <taxon>Actinomycetota</taxon>
        <taxon>Actinomycetes</taxon>
        <taxon>Micrococcales</taxon>
        <taxon>Microbacteriaceae</taxon>
        <taxon>Microbacterium</taxon>
    </lineage>
</organism>
<proteinExistence type="predicted"/>
<keyword evidence="2" id="KW-1185">Reference proteome</keyword>
<dbReference type="EMBL" id="JAGTTN010000004">
    <property type="protein sequence ID" value="MCC2033069.1"/>
    <property type="molecule type" value="Genomic_DNA"/>
</dbReference>
<dbReference type="Proteomes" id="UP001139354">
    <property type="component" value="Unassembled WGS sequence"/>
</dbReference>
<accession>A0A9X1LW16</accession>
<evidence type="ECO:0000313" key="2">
    <source>
        <dbReference type="Proteomes" id="UP001139354"/>
    </source>
</evidence>
<dbReference type="RefSeq" id="WP_229385037.1">
    <property type="nucleotide sequence ID" value="NZ_JAGTTN010000004.1"/>
</dbReference>
<evidence type="ECO:0000313" key="1">
    <source>
        <dbReference type="EMBL" id="MCC2033069.1"/>
    </source>
</evidence>
<protein>
    <recommendedName>
        <fullName evidence="3">HK97 gp10 family phage protein</fullName>
    </recommendedName>
</protein>
<reference evidence="1" key="1">
    <citation type="submission" date="2021-04" db="EMBL/GenBank/DDBJ databases">
        <title>Microbacterium tenobrionis sp. nov. and Microbacterium allomyrinae sp. nov., isolated from larvae of Tenobrio molitor and Allomyrina dichotoma, respectively.</title>
        <authorList>
            <person name="Lee S.D."/>
        </authorList>
    </citation>
    <scope>NUCLEOTIDE SEQUENCE</scope>
    <source>
        <strain evidence="1">BWT-G7</strain>
    </source>
</reference>
<name>A0A9X1LW16_9MICO</name>
<dbReference type="AlphaFoldDB" id="A0A9X1LW16"/>
<evidence type="ECO:0008006" key="3">
    <source>
        <dbReference type="Google" id="ProtNLM"/>
    </source>
</evidence>
<gene>
    <name evidence="1" type="ORF">KEC57_12845</name>
</gene>
<comment type="caution">
    <text evidence="1">The sequence shown here is derived from an EMBL/GenBank/DDBJ whole genome shotgun (WGS) entry which is preliminary data.</text>
</comment>
<sequence>MADGGDFFEKLEALDEQIQELTPVAVGRAMEHIRGVSAELTPVRDGFLVGSAGVTVHGNEARLTYEGPYARRQHFELDWHHTKGQALYLEQPMRTEADKAMEIIADTLGEAF</sequence>